<evidence type="ECO:0000313" key="3">
    <source>
        <dbReference type="EMBL" id="PIS22146.1"/>
    </source>
</evidence>
<evidence type="ECO:0000259" key="2">
    <source>
        <dbReference type="Pfam" id="PF12705"/>
    </source>
</evidence>
<sequence length="434" mass="50406">MCCNIPDKMGDKKESALPERENPPTPNKLIEPVKIYLSQKPVVDSLCCPYCQSKKFVKRGVRKNKLEEVQLYLCSVCAKTFTPRAVKGRHYPLETIFEAISIYNMGYSFEDVAKIINAKKLGDISLSPSTISDWVEEFKENIPYLKMRPYAVQLAKPKDVVQTATLAHQQLYRYRFHWAKCKLIIKSDYSNRNFIPLMEYLQMVPAECPHQFFQEGERASESSLTFSKTNMIVRSKQNYATRLTSFFLQGAKQRKDRHDLLEKFFLYNDSVTVATEVPVYITKEDLEHFRVKLGFEYSRPDADLVATSNQLSPEPLPKIITGHIDLVQIRNGQVHIMDYKPNAQKEQPIDQLTLYAMALSRLTGLRLFEFKCAWFDENNYFEFFPLHVLYKPKKVKRRKQVETKEGMYKINSRVDKIDSFAPAKAKNVGNEVKL</sequence>
<dbReference type="SUPFAM" id="SSF52980">
    <property type="entry name" value="Restriction endonuclease-like"/>
    <property type="match status" value="1"/>
</dbReference>
<comment type="caution">
    <text evidence="3">The sequence shown here is derived from an EMBL/GenBank/DDBJ whole genome shotgun (WGS) entry which is preliminary data.</text>
</comment>
<feature type="region of interest" description="Disordered" evidence="1">
    <location>
        <begin position="1"/>
        <end position="25"/>
    </location>
</feature>
<dbReference type="InterPro" id="IPR011604">
    <property type="entry name" value="PDDEXK-like_dom_sf"/>
</dbReference>
<feature type="domain" description="PD-(D/E)XK endonuclease-like" evidence="2">
    <location>
        <begin position="305"/>
        <end position="363"/>
    </location>
</feature>
<protein>
    <recommendedName>
        <fullName evidence="2">PD-(D/E)XK endonuclease-like domain-containing protein</fullName>
    </recommendedName>
</protein>
<evidence type="ECO:0000313" key="4">
    <source>
        <dbReference type="Proteomes" id="UP000231252"/>
    </source>
</evidence>
<accession>A0A2H0XB59</accession>
<dbReference type="AlphaFoldDB" id="A0A2H0XB59"/>
<gene>
    <name evidence="3" type="ORF">COT50_03375</name>
</gene>
<organism evidence="3 4">
    <name type="scientific">candidate division WWE3 bacterium CG08_land_8_20_14_0_20_41_10</name>
    <dbReference type="NCBI Taxonomy" id="1975085"/>
    <lineage>
        <taxon>Bacteria</taxon>
        <taxon>Katanobacteria</taxon>
    </lineage>
</organism>
<dbReference type="Pfam" id="PF12705">
    <property type="entry name" value="PDDEXK_1"/>
    <property type="match status" value="1"/>
</dbReference>
<dbReference type="Gene3D" id="3.90.320.10">
    <property type="match status" value="1"/>
</dbReference>
<dbReference type="InterPro" id="IPR011335">
    <property type="entry name" value="Restrct_endonuc-II-like"/>
</dbReference>
<reference evidence="4" key="1">
    <citation type="submission" date="2017-09" db="EMBL/GenBank/DDBJ databases">
        <title>Depth-based differentiation of microbial function through sediment-hosted aquifers and enrichment of novel symbionts in the deep terrestrial subsurface.</title>
        <authorList>
            <person name="Probst A.J."/>
            <person name="Ladd B."/>
            <person name="Jarett J.K."/>
            <person name="Geller-Mcgrath D.E."/>
            <person name="Sieber C.M.K."/>
            <person name="Emerson J.B."/>
            <person name="Anantharaman K."/>
            <person name="Thomas B.C."/>
            <person name="Malmstrom R."/>
            <person name="Stieglmeier M."/>
            <person name="Klingl A."/>
            <person name="Woyke T."/>
            <person name="Ryan C.M."/>
            <person name="Banfield J.F."/>
        </authorList>
    </citation>
    <scope>NUCLEOTIDE SEQUENCE [LARGE SCALE GENOMIC DNA]</scope>
</reference>
<evidence type="ECO:0000256" key="1">
    <source>
        <dbReference type="SAM" id="MobiDB-lite"/>
    </source>
</evidence>
<feature type="compositionally biased region" description="Basic and acidic residues" evidence="1">
    <location>
        <begin position="8"/>
        <end position="22"/>
    </location>
</feature>
<dbReference type="Proteomes" id="UP000231252">
    <property type="component" value="Unassembled WGS sequence"/>
</dbReference>
<dbReference type="InterPro" id="IPR038726">
    <property type="entry name" value="PDDEXK_AddAB-type"/>
</dbReference>
<name>A0A2H0XB59_UNCKA</name>
<proteinExistence type="predicted"/>
<dbReference type="EMBL" id="PEYU01000076">
    <property type="protein sequence ID" value="PIS22146.1"/>
    <property type="molecule type" value="Genomic_DNA"/>
</dbReference>